<evidence type="ECO:0000256" key="12">
    <source>
        <dbReference type="SAM" id="SignalP"/>
    </source>
</evidence>
<keyword evidence="3" id="KW-1003">Cell membrane</keyword>
<evidence type="ECO:0000256" key="10">
    <source>
        <dbReference type="ARBA" id="ARBA00023180"/>
    </source>
</evidence>
<evidence type="ECO:0000256" key="9">
    <source>
        <dbReference type="ARBA" id="ARBA00023136"/>
    </source>
</evidence>
<evidence type="ECO:0000256" key="5">
    <source>
        <dbReference type="ARBA" id="ARBA00022692"/>
    </source>
</evidence>
<dbReference type="EMBL" id="HG996469">
    <property type="protein sequence ID" value="CAG1843086.1"/>
    <property type="molecule type" value="Genomic_DNA"/>
</dbReference>
<evidence type="ECO:0000256" key="4">
    <source>
        <dbReference type="ARBA" id="ARBA00022614"/>
    </source>
</evidence>
<sequence>MVVLQFPAIVAVLLAFISIYHIQHSNFCNGDDGSTIHCPEVEMRALLQLKEALYDPSNRLSSWSGDDCCTWHGVGCDDQLGRVIKLDLRNPQPHTDSPSDASWSLILVEEISSTLMTLEYLNYLDLSMNDFRSSIPDFFGSYKNLGYLNLSGAGFLTTVPQQLGNLSSLLYLDLSYNNLDVDDASWLSRLTLLQHLDMTGTNISNASNWAEALNMLPYIMEIHLSQCQIASIPYTLPQLNFTYLSILDLSNNQISSTLPSWLFKLTALEYLFLGKNYLHSSLSIGNMSYLKVLDLSNNLLEGPLPSIIGEAFPSLQTFFLRANYIAGSIPSSICKLEQLIVLDLSENHLSHELPSCWKNSSVLQVINLSNNNLSGKIPKSICSLTSLESLHLSNNNLSGEIPNCVVTLNSLVILDLGLNRLGGCLPRWLGERMPCLKILILRHNMFHGHIPPSIAYFQVLQIMDLSHNNLSGTIPTSFEDLNAMKFAQNTISFTPGSDNYYTDSISVVTKGRESQYVKILLLLTAIDLSYNYLSGSIPEEITNLSGLQSLDLSNNHLAGQITMKIGGLQNLESLDLSHNELTGPVPSTLTTLDFLGFLNLSFNKLSGKIPSGNHLETFGSSSYMGNPDLYGYPLNKENQDTKPSQDPNNIDTDVEAEEMFYFYLSLGPGFVVGFWSVWGILLYKQKWRYAYFCFIDNICDKFYVTAKVNFARMKIKLFRSDQGYGCNP</sequence>
<dbReference type="PRINTS" id="PR00019">
    <property type="entry name" value="LEURICHRPT"/>
</dbReference>
<dbReference type="Pfam" id="PF00560">
    <property type="entry name" value="LRR_1"/>
    <property type="match status" value="7"/>
</dbReference>
<organism evidence="15 16">
    <name type="scientific">Musa acuminata subsp. malaccensis</name>
    <name type="common">Wild banana</name>
    <name type="synonym">Musa malaccensis</name>
    <dbReference type="NCBI Taxonomy" id="214687"/>
    <lineage>
        <taxon>Eukaryota</taxon>
        <taxon>Viridiplantae</taxon>
        <taxon>Streptophyta</taxon>
        <taxon>Embryophyta</taxon>
        <taxon>Tracheophyta</taxon>
        <taxon>Spermatophyta</taxon>
        <taxon>Magnoliopsida</taxon>
        <taxon>Liliopsida</taxon>
        <taxon>Zingiberales</taxon>
        <taxon>Musaceae</taxon>
        <taxon>Musa</taxon>
    </lineage>
</organism>
<dbReference type="AlphaFoldDB" id="A0A804ISS7"/>
<gene>
    <name evidence="14" type="ORF">GSMUA_128810.1</name>
</gene>
<keyword evidence="6 12" id="KW-0732">Signal</keyword>
<keyword evidence="5 11" id="KW-0812">Transmembrane</keyword>
<dbReference type="InterPro" id="IPR003591">
    <property type="entry name" value="Leu-rich_rpt_typical-subtyp"/>
</dbReference>
<dbReference type="PANTHER" id="PTHR48063">
    <property type="entry name" value="LRR RECEPTOR-LIKE KINASE"/>
    <property type="match status" value="1"/>
</dbReference>
<evidence type="ECO:0000259" key="13">
    <source>
        <dbReference type="Pfam" id="PF08263"/>
    </source>
</evidence>
<dbReference type="EnsemblPlants" id="Ma04_t22770.1">
    <property type="protein sequence ID" value="Ma04_p22770.1"/>
    <property type="gene ID" value="Ma04_g22770"/>
</dbReference>
<dbReference type="OrthoDB" id="621599at2759"/>
<name>A0A804ISS7_MUSAM</name>
<dbReference type="FunFam" id="3.80.10.10:FF:000095">
    <property type="entry name" value="LRR receptor-like serine/threonine-protein kinase GSO1"/>
    <property type="match status" value="1"/>
</dbReference>
<reference evidence="14" key="1">
    <citation type="submission" date="2021-03" db="EMBL/GenBank/DDBJ databases">
        <authorList>
            <consortium name="Genoscope - CEA"/>
            <person name="William W."/>
        </authorList>
    </citation>
    <scope>NUCLEOTIDE SEQUENCE</scope>
    <source>
        <strain evidence="14">Doubled-haploid Pahang</strain>
    </source>
</reference>
<keyword evidence="8 11" id="KW-1133">Transmembrane helix</keyword>
<accession>A0A804ISS7</accession>
<dbReference type="InterPro" id="IPR046956">
    <property type="entry name" value="RLP23-like"/>
</dbReference>
<evidence type="ECO:0000256" key="11">
    <source>
        <dbReference type="SAM" id="Phobius"/>
    </source>
</evidence>
<evidence type="ECO:0000256" key="6">
    <source>
        <dbReference type="ARBA" id="ARBA00022729"/>
    </source>
</evidence>
<dbReference type="Pfam" id="PF13855">
    <property type="entry name" value="LRR_8"/>
    <property type="match status" value="2"/>
</dbReference>
<dbReference type="Pfam" id="PF08263">
    <property type="entry name" value="LRRNT_2"/>
    <property type="match status" value="1"/>
</dbReference>
<evidence type="ECO:0000256" key="3">
    <source>
        <dbReference type="ARBA" id="ARBA00022475"/>
    </source>
</evidence>
<keyword evidence="4" id="KW-0433">Leucine-rich repeat</keyword>
<dbReference type="InterPro" id="IPR013210">
    <property type="entry name" value="LRR_N_plant-typ"/>
</dbReference>
<protein>
    <submittedName>
        <fullName evidence="14">(wild Malaysian banana) hypothetical protein</fullName>
    </submittedName>
</protein>
<dbReference type="Gramene" id="Ma04_t22770.1">
    <property type="protein sequence ID" value="Ma04_p22770.1"/>
    <property type="gene ID" value="Ma04_g22770"/>
</dbReference>
<feature type="domain" description="Leucine-rich repeat-containing N-terminal plant-type" evidence="13">
    <location>
        <begin position="42"/>
        <end position="77"/>
    </location>
</feature>
<dbReference type="PANTHER" id="PTHR48063:SF112">
    <property type="entry name" value="RECEPTOR LIKE PROTEIN 30-LIKE"/>
    <property type="match status" value="1"/>
</dbReference>
<evidence type="ECO:0000256" key="8">
    <source>
        <dbReference type="ARBA" id="ARBA00022989"/>
    </source>
</evidence>
<dbReference type="InterPro" id="IPR001611">
    <property type="entry name" value="Leu-rich_rpt"/>
</dbReference>
<dbReference type="SUPFAM" id="SSF52058">
    <property type="entry name" value="L domain-like"/>
    <property type="match status" value="3"/>
</dbReference>
<evidence type="ECO:0000256" key="2">
    <source>
        <dbReference type="ARBA" id="ARBA00009592"/>
    </source>
</evidence>
<evidence type="ECO:0000313" key="15">
    <source>
        <dbReference type="EnsemblPlants" id="Ma04_p22770.1"/>
    </source>
</evidence>
<keyword evidence="16" id="KW-1185">Reference proteome</keyword>
<dbReference type="InParanoid" id="A0A804ISS7"/>
<comment type="subcellular location">
    <subcellularLocation>
        <location evidence="1">Cell membrane</location>
        <topology evidence="1">Single-pass type I membrane protein</topology>
    </subcellularLocation>
</comment>
<dbReference type="Gene3D" id="3.80.10.10">
    <property type="entry name" value="Ribonuclease Inhibitor"/>
    <property type="match status" value="3"/>
</dbReference>
<keyword evidence="7" id="KW-0677">Repeat</keyword>
<dbReference type="InterPro" id="IPR032675">
    <property type="entry name" value="LRR_dom_sf"/>
</dbReference>
<proteinExistence type="inferred from homology"/>
<feature type="transmembrane region" description="Helical" evidence="11">
    <location>
        <begin position="660"/>
        <end position="683"/>
    </location>
</feature>
<evidence type="ECO:0000313" key="16">
    <source>
        <dbReference type="Proteomes" id="UP000012960"/>
    </source>
</evidence>
<keyword evidence="10" id="KW-0325">Glycoprotein</keyword>
<dbReference type="FunFam" id="3.80.10.10:FF:000111">
    <property type="entry name" value="LRR receptor-like serine/threonine-protein kinase ERECTA"/>
    <property type="match status" value="1"/>
</dbReference>
<feature type="signal peptide" evidence="12">
    <location>
        <begin position="1"/>
        <end position="25"/>
    </location>
</feature>
<evidence type="ECO:0000256" key="1">
    <source>
        <dbReference type="ARBA" id="ARBA00004251"/>
    </source>
</evidence>
<dbReference type="SMART" id="SM00369">
    <property type="entry name" value="LRR_TYP"/>
    <property type="match status" value="8"/>
</dbReference>
<feature type="chain" id="PRO_5033611426" evidence="12">
    <location>
        <begin position="26"/>
        <end position="728"/>
    </location>
</feature>
<comment type="similarity">
    <text evidence="2">Belongs to the RLP family.</text>
</comment>
<dbReference type="Proteomes" id="UP000012960">
    <property type="component" value="Unplaced"/>
</dbReference>
<dbReference type="GO" id="GO:0005886">
    <property type="term" value="C:plasma membrane"/>
    <property type="evidence" value="ECO:0007669"/>
    <property type="project" value="UniProtKB-SubCell"/>
</dbReference>
<evidence type="ECO:0000256" key="7">
    <source>
        <dbReference type="ARBA" id="ARBA00022737"/>
    </source>
</evidence>
<evidence type="ECO:0000313" key="14">
    <source>
        <dbReference type="EMBL" id="CAG1843086.1"/>
    </source>
</evidence>
<keyword evidence="9 11" id="KW-0472">Membrane</keyword>
<reference evidence="15" key="2">
    <citation type="submission" date="2021-05" db="UniProtKB">
        <authorList>
            <consortium name="EnsemblPlants"/>
        </authorList>
    </citation>
    <scope>IDENTIFICATION</scope>
    <source>
        <strain evidence="15">subsp. malaccensis</strain>
    </source>
</reference>